<dbReference type="AlphaFoldDB" id="A0A371XHP7"/>
<feature type="domain" description="VOC" evidence="1">
    <location>
        <begin position="127"/>
        <end position="241"/>
    </location>
</feature>
<organism evidence="2 3">
    <name type="scientific">Mesorhizobium denitrificans</name>
    <dbReference type="NCBI Taxonomy" id="2294114"/>
    <lineage>
        <taxon>Bacteria</taxon>
        <taxon>Pseudomonadati</taxon>
        <taxon>Pseudomonadota</taxon>
        <taxon>Alphaproteobacteria</taxon>
        <taxon>Hyphomicrobiales</taxon>
        <taxon>Phyllobacteriaceae</taxon>
        <taxon>Mesorhizobium</taxon>
    </lineage>
</organism>
<protein>
    <submittedName>
        <fullName evidence="2">VOC family protein</fullName>
    </submittedName>
</protein>
<dbReference type="EMBL" id="QURN01000003">
    <property type="protein sequence ID" value="RFC68723.1"/>
    <property type="molecule type" value="Genomic_DNA"/>
</dbReference>
<dbReference type="Pfam" id="PF00903">
    <property type="entry name" value="Glyoxalase"/>
    <property type="match status" value="2"/>
</dbReference>
<dbReference type="InterPro" id="IPR037523">
    <property type="entry name" value="VOC_core"/>
</dbReference>
<dbReference type="InterPro" id="IPR029068">
    <property type="entry name" value="Glyas_Bleomycin-R_OHBP_Dase"/>
</dbReference>
<sequence>MTSDAGAARAFYAKVMGWNLEPFPGTGMDYTVVKAGERGVGGIMPIPEAAKANGMPPVWVAYIRSKNIDADVATLQKAGGKLHRGPEEIGGDVGRFAVVADPQGAMFMLLQPNGPEQRPVAEMTPGHVGWNELMADDWENAFTFYSGLFGWSKSRGMDMGDMGIYQIIALDGVDMGAMMNRPPNVPVCWQFYFIVDGLDAAVERVTSNGGKIIMGPMEVPGGQWVANCTDPQGAHFGMVSNTK</sequence>
<dbReference type="InterPro" id="IPR052164">
    <property type="entry name" value="Anthracycline_SecMetBiosynth"/>
</dbReference>
<dbReference type="CDD" id="cd07247">
    <property type="entry name" value="SgaA_N_like"/>
    <property type="match status" value="2"/>
</dbReference>
<dbReference type="PROSITE" id="PS51819">
    <property type="entry name" value="VOC"/>
    <property type="match status" value="2"/>
</dbReference>
<dbReference type="Proteomes" id="UP000262379">
    <property type="component" value="Unassembled WGS sequence"/>
</dbReference>
<feature type="domain" description="VOC" evidence="1">
    <location>
        <begin position="1"/>
        <end position="112"/>
    </location>
</feature>
<dbReference type="Gene3D" id="3.10.180.10">
    <property type="entry name" value="2,3-Dihydroxybiphenyl 1,2-Dioxygenase, domain 1"/>
    <property type="match status" value="2"/>
</dbReference>
<name>A0A371XHP7_9HYPH</name>
<evidence type="ECO:0000259" key="1">
    <source>
        <dbReference type="PROSITE" id="PS51819"/>
    </source>
</evidence>
<evidence type="ECO:0000313" key="3">
    <source>
        <dbReference type="Proteomes" id="UP000262379"/>
    </source>
</evidence>
<evidence type="ECO:0000313" key="2">
    <source>
        <dbReference type="EMBL" id="RFC68723.1"/>
    </source>
</evidence>
<keyword evidence="3" id="KW-1185">Reference proteome</keyword>
<gene>
    <name evidence="2" type="ORF">DY251_03530</name>
</gene>
<reference evidence="3" key="1">
    <citation type="submission" date="2018-08" db="EMBL/GenBank/DDBJ databases">
        <authorList>
            <person name="Im W.T."/>
        </authorList>
    </citation>
    <scope>NUCLEOTIDE SEQUENCE [LARGE SCALE GENOMIC DNA]</scope>
    <source>
        <strain evidence="3">LA-28</strain>
    </source>
</reference>
<dbReference type="PANTHER" id="PTHR33993">
    <property type="entry name" value="GLYOXALASE-RELATED"/>
    <property type="match status" value="1"/>
</dbReference>
<dbReference type="InterPro" id="IPR004360">
    <property type="entry name" value="Glyas_Fos-R_dOase_dom"/>
</dbReference>
<dbReference type="SUPFAM" id="SSF54593">
    <property type="entry name" value="Glyoxalase/Bleomycin resistance protein/Dihydroxybiphenyl dioxygenase"/>
    <property type="match status" value="2"/>
</dbReference>
<comment type="caution">
    <text evidence="2">The sequence shown here is derived from an EMBL/GenBank/DDBJ whole genome shotgun (WGS) entry which is preliminary data.</text>
</comment>
<accession>A0A371XHP7</accession>
<dbReference type="PANTHER" id="PTHR33993:SF14">
    <property type="entry name" value="GB|AAF24581.1"/>
    <property type="match status" value="1"/>
</dbReference>
<proteinExistence type="predicted"/>